<feature type="transmembrane region" description="Helical" evidence="7">
    <location>
        <begin position="116"/>
        <end position="136"/>
    </location>
</feature>
<keyword evidence="6 7" id="KW-0472">Membrane</keyword>
<sequence length="491" mass="56435">MSTNNFDKTIKGLSAQTIVTILSGIIEILVFSIMSRILSKADFGYYAALNSIFVIFQSLSEAGIGAAIIQKKEITNNYINTAFSLAFLLGTFFTLLLLLLSNLISSTIIDKSLEFPLVLVSMTLIPFSINSIARSLMMRELDFFKYGIIKLVAYIVSAIVAIIYAFNGGGFYAFILLNFINVLLLMILSFYFSRYRPKFVIKIGNVRSIVNFGGWLTLSRLIFSFYRQIDKLMLSKYGSIIVLGEFYRTKGFLDSIINQFESIFDTTLFPILSKGQDSSIFIRSAFIKSISLVGSVFMSLFMLFFFNAELIITIFLGDKWLDQALTMRILSCVILFSIYSRITDCFIRSLAYVKFYFCTCVLSCVLSFVVFYYVIDWGIEWIAAAVVLISFVIFLIKLCYLAYKVDITIIVIFKSIFKSMKYSIPYLMLGTLFLFYFNHNIGERIVFVFLFSLMLIFTYLFLPRFVGEVYYNQLYPIVRKYINVLKMFKVE</sequence>
<feature type="transmembrane region" description="Helical" evidence="7">
    <location>
        <begin position="355"/>
        <end position="375"/>
    </location>
</feature>
<comment type="subcellular location">
    <subcellularLocation>
        <location evidence="1">Cell membrane</location>
        <topology evidence="1">Multi-pass membrane protein</topology>
    </subcellularLocation>
</comment>
<feature type="transmembrane region" description="Helical" evidence="7">
    <location>
        <begin position="292"/>
        <end position="317"/>
    </location>
</feature>
<dbReference type="Pfam" id="PF13440">
    <property type="entry name" value="Polysacc_synt_3"/>
    <property type="match status" value="1"/>
</dbReference>
<feature type="transmembrane region" description="Helical" evidence="7">
    <location>
        <begin position="12"/>
        <end position="33"/>
    </location>
</feature>
<evidence type="ECO:0000256" key="1">
    <source>
        <dbReference type="ARBA" id="ARBA00004651"/>
    </source>
</evidence>
<evidence type="ECO:0000313" key="9">
    <source>
        <dbReference type="Proteomes" id="UP000646484"/>
    </source>
</evidence>
<feature type="transmembrane region" description="Helical" evidence="7">
    <location>
        <begin position="323"/>
        <end position="343"/>
    </location>
</feature>
<evidence type="ECO:0000256" key="6">
    <source>
        <dbReference type="ARBA" id="ARBA00023136"/>
    </source>
</evidence>
<feature type="transmembrane region" description="Helical" evidence="7">
    <location>
        <begin position="423"/>
        <end position="439"/>
    </location>
</feature>
<dbReference type="Proteomes" id="UP000646484">
    <property type="component" value="Unassembled WGS sequence"/>
</dbReference>
<keyword evidence="5 7" id="KW-1133">Transmembrane helix</keyword>
<evidence type="ECO:0000256" key="5">
    <source>
        <dbReference type="ARBA" id="ARBA00022989"/>
    </source>
</evidence>
<proteinExistence type="inferred from homology"/>
<feature type="transmembrane region" description="Helical" evidence="7">
    <location>
        <begin position="81"/>
        <end position="104"/>
    </location>
</feature>
<dbReference type="InterPro" id="IPR050833">
    <property type="entry name" value="Poly_Biosynth_Transport"/>
</dbReference>
<organism evidence="8 9">
    <name type="scientific">Butyricimonas hominis</name>
    <dbReference type="NCBI Taxonomy" id="2763032"/>
    <lineage>
        <taxon>Bacteria</taxon>
        <taxon>Pseudomonadati</taxon>
        <taxon>Bacteroidota</taxon>
        <taxon>Bacteroidia</taxon>
        <taxon>Bacteroidales</taxon>
        <taxon>Odoribacteraceae</taxon>
        <taxon>Butyricimonas</taxon>
    </lineage>
</organism>
<accession>A0ABR7CYM3</accession>
<evidence type="ECO:0000256" key="3">
    <source>
        <dbReference type="ARBA" id="ARBA00022475"/>
    </source>
</evidence>
<dbReference type="EMBL" id="JACOOH010000002">
    <property type="protein sequence ID" value="MBC5620744.1"/>
    <property type="molecule type" value="Genomic_DNA"/>
</dbReference>
<keyword evidence="3" id="KW-1003">Cell membrane</keyword>
<dbReference type="RefSeq" id="WP_186975413.1">
    <property type="nucleotide sequence ID" value="NZ_JACOOH010000002.1"/>
</dbReference>
<evidence type="ECO:0000256" key="7">
    <source>
        <dbReference type="SAM" id="Phobius"/>
    </source>
</evidence>
<feature type="transmembrane region" description="Helical" evidence="7">
    <location>
        <begin position="148"/>
        <end position="166"/>
    </location>
</feature>
<protein>
    <submittedName>
        <fullName evidence="8">Oligosaccharide flippase family protein</fullName>
    </submittedName>
</protein>
<evidence type="ECO:0000256" key="4">
    <source>
        <dbReference type="ARBA" id="ARBA00022692"/>
    </source>
</evidence>
<evidence type="ECO:0000313" key="8">
    <source>
        <dbReference type="EMBL" id="MBC5620744.1"/>
    </source>
</evidence>
<reference evidence="8 9" key="1">
    <citation type="submission" date="2020-08" db="EMBL/GenBank/DDBJ databases">
        <title>Genome public.</title>
        <authorList>
            <person name="Liu C."/>
            <person name="Sun Q."/>
        </authorList>
    </citation>
    <scope>NUCLEOTIDE SEQUENCE [LARGE SCALE GENOMIC DNA]</scope>
    <source>
        <strain evidence="8 9">NSJ-56</strain>
    </source>
</reference>
<keyword evidence="9" id="KW-1185">Reference proteome</keyword>
<keyword evidence="4 7" id="KW-0812">Transmembrane</keyword>
<name>A0ABR7CYM3_9BACT</name>
<feature type="transmembrane region" description="Helical" evidence="7">
    <location>
        <begin position="172"/>
        <end position="192"/>
    </location>
</feature>
<comment type="caution">
    <text evidence="8">The sequence shown here is derived from an EMBL/GenBank/DDBJ whole genome shotgun (WGS) entry which is preliminary data.</text>
</comment>
<comment type="similarity">
    <text evidence="2">Belongs to the polysaccharide synthase family.</text>
</comment>
<dbReference type="PANTHER" id="PTHR30250">
    <property type="entry name" value="PST FAMILY PREDICTED COLANIC ACID TRANSPORTER"/>
    <property type="match status" value="1"/>
</dbReference>
<feature type="transmembrane region" description="Helical" evidence="7">
    <location>
        <begin position="381"/>
        <end position="403"/>
    </location>
</feature>
<gene>
    <name evidence="8" type="ORF">H8S64_06495</name>
</gene>
<evidence type="ECO:0000256" key="2">
    <source>
        <dbReference type="ARBA" id="ARBA00007430"/>
    </source>
</evidence>
<feature type="transmembrane region" description="Helical" evidence="7">
    <location>
        <begin position="45"/>
        <end position="69"/>
    </location>
</feature>
<dbReference type="PANTHER" id="PTHR30250:SF10">
    <property type="entry name" value="LIPOPOLYSACCHARIDE BIOSYNTHESIS PROTEIN WZXC"/>
    <property type="match status" value="1"/>
</dbReference>
<feature type="transmembrane region" description="Helical" evidence="7">
    <location>
        <begin position="445"/>
        <end position="462"/>
    </location>
</feature>